<protein>
    <submittedName>
        <fullName evidence="1">Uncharacterized protein</fullName>
    </submittedName>
</protein>
<name>A0ABT2SVC4_9FIRM</name>
<gene>
    <name evidence="1" type="ORF">OCV55_08730</name>
</gene>
<keyword evidence="2" id="KW-1185">Reference proteome</keyword>
<reference evidence="1 2" key="1">
    <citation type="journal article" date="2021" name="ISME Commun">
        <title>Automated analysis of genomic sequences facilitates high-throughput and comprehensive description of bacteria.</title>
        <authorList>
            <person name="Hitch T.C.A."/>
        </authorList>
    </citation>
    <scope>NUCLEOTIDE SEQUENCE [LARGE SCALE GENOMIC DNA]</scope>
    <source>
        <strain evidence="1 2">H4_15</strain>
    </source>
</reference>
<accession>A0ABT2SVC4</accession>
<proteinExistence type="predicted"/>
<comment type="caution">
    <text evidence="1">The sequence shown here is derived from an EMBL/GenBank/DDBJ whole genome shotgun (WGS) entry which is preliminary data.</text>
</comment>
<sequence length="215" mass="23876">MAVKSSAILTLIRIDDGEDASIRSATAPSDHTKLWFDTTTQTLKRYDSSSGTWEIVNDYADDMNNMRQEISVEYNSAITQLKNSLTSLVEELQTTTTNNTTSINSLSSQIIQNASSIQLVTNNINSITDKLTGVATKEEISQWAKFESGVLKLGSSNSPFDVRLSNTELGFYENDKRIAYLSNQQLNISKAVVMKQINLGTFQIIYDEDLGLLIL</sequence>
<evidence type="ECO:0000313" key="1">
    <source>
        <dbReference type="EMBL" id="MCU6738767.1"/>
    </source>
</evidence>
<evidence type="ECO:0000313" key="2">
    <source>
        <dbReference type="Proteomes" id="UP001208364"/>
    </source>
</evidence>
<dbReference type="Proteomes" id="UP001208364">
    <property type="component" value="Unassembled WGS sequence"/>
</dbReference>
<organism evidence="1 2">
    <name type="scientific">[Clostridium] ammoniilyticum</name>
    <dbReference type="NCBI Taxonomy" id="2981784"/>
    <lineage>
        <taxon>Bacteria</taxon>
        <taxon>Bacillati</taxon>
        <taxon>Bacillota</taxon>
        <taxon>Erysipelotrichia</taxon>
        <taxon>Erysipelotrichales</taxon>
        <taxon>Coprobacillaceae</taxon>
        <taxon>Faecalibacillus</taxon>
    </lineage>
</organism>
<dbReference type="EMBL" id="JAOQJR010000008">
    <property type="protein sequence ID" value="MCU6738767.1"/>
    <property type="molecule type" value="Genomic_DNA"/>
</dbReference>
<dbReference type="RefSeq" id="WP_147580386.1">
    <property type="nucleotide sequence ID" value="NZ_JAOQJR010000008.1"/>
</dbReference>